<feature type="transmembrane region" description="Helical" evidence="10">
    <location>
        <begin position="172"/>
        <end position="193"/>
    </location>
</feature>
<organism evidence="11 12">
    <name type="scientific">Bariatricus massiliensis</name>
    <dbReference type="NCBI Taxonomy" id="1745713"/>
    <lineage>
        <taxon>Bacteria</taxon>
        <taxon>Bacillati</taxon>
        <taxon>Bacillota</taxon>
        <taxon>Clostridia</taxon>
        <taxon>Lachnospirales</taxon>
        <taxon>Lachnospiraceae</taxon>
        <taxon>Bariatricus</taxon>
    </lineage>
</organism>
<dbReference type="PANTHER" id="PTHR43823">
    <property type="entry name" value="SPORULATION PROTEIN YKVU"/>
    <property type="match status" value="1"/>
</dbReference>
<dbReference type="PIRSF" id="PIRSF006603">
    <property type="entry name" value="DinF"/>
    <property type="match status" value="1"/>
</dbReference>
<feature type="transmembrane region" description="Helical" evidence="10">
    <location>
        <begin position="20"/>
        <end position="44"/>
    </location>
</feature>
<feature type="transmembrane region" description="Helical" evidence="10">
    <location>
        <begin position="100"/>
        <end position="123"/>
    </location>
</feature>
<evidence type="ECO:0000256" key="9">
    <source>
        <dbReference type="ARBA" id="ARBA00023251"/>
    </source>
</evidence>
<dbReference type="NCBIfam" id="TIGR00797">
    <property type="entry name" value="matE"/>
    <property type="match status" value="1"/>
</dbReference>
<dbReference type="InterPro" id="IPR045070">
    <property type="entry name" value="MATE_MepA-like"/>
</dbReference>
<comment type="subcellular location">
    <subcellularLocation>
        <location evidence="1">Cell membrane</location>
        <topology evidence="1">Multi-pass membrane protein</topology>
    </subcellularLocation>
</comment>
<dbReference type="InterPro" id="IPR002528">
    <property type="entry name" value="MATE_fam"/>
</dbReference>
<protein>
    <recommendedName>
        <fullName evidence="3">Multidrug export protein MepA</fullName>
    </recommendedName>
</protein>
<evidence type="ECO:0000256" key="2">
    <source>
        <dbReference type="ARBA" id="ARBA00008417"/>
    </source>
</evidence>
<evidence type="ECO:0000256" key="8">
    <source>
        <dbReference type="ARBA" id="ARBA00023136"/>
    </source>
</evidence>
<feature type="transmembrane region" description="Helical" evidence="10">
    <location>
        <begin position="407"/>
        <end position="425"/>
    </location>
</feature>
<evidence type="ECO:0000256" key="5">
    <source>
        <dbReference type="ARBA" id="ARBA00022475"/>
    </source>
</evidence>
<dbReference type="InterPro" id="IPR051327">
    <property type="entry name" value="MATE_MepA_subfamily"/>
</dbReference>
<keyword evidence="12" id="KW-1185">Reference proteome</keyword>
<feature type="transmembrane region" description="Helical" evidence="10">
    <location>
        <begin position="324"/>
        <end position="346"/>
    </location>
</feature>
<proteinExistence type="inferred from homology"/>
<feature type="transmembrane region" description="Helical" evidence="10">
    <location>
        <begin position="56"/>
        <end position="79"/>
    </location>
</feature>
<dbReference type="PANTHER" id="PTHR43823:SF3">
    <property type="entry name" value="MULTIDRUG EXPORT PROTEIN MEPA"/>
    <property type="match status" value="1"/>
</dbReference>
<keyword evidence="9" id="KW-0046">Antibiotic resistance</keyword>
<evidence type="ECO:0000256" key="4">
    <source>
        <dbReference type="ARBA" id="ARBA00022448"/>
    </source>
</evidence>
<name>A0ABS8DK82_9FIRM</name>
<comment type="similarity">
    <text evidence="2">Belongs to the multi antimicrobial extrusion (MATE) (TC 2.A.66.1) family. MepA subfamily.</text>
</comment>
<evidence type="ECO:0000313" key="11">
    <source>
        <dbReference type="EMBL" id="MCB7388796.1"/>
    </source>
</evidence>
<dbReference type="Proteomes" id="UP001299546">
    <property type="component" value="Unassembled WGS sequence"/>
</dbReference>
<evidence type="ECO:0000256" key="3">
    <source>
        <dbReference type="ARBA" id="ARBA00022106"/>
    </source>
</evidence>
<dbReference type="InterPro" id="IPR048279">
    <property type="entry name" value="MdtK-like"/>
</dbReference>
<feature type="transmembrane region" description="Helical" evidence="10">
    <location>
        <begin position="143"/>
        <end position="160"/>
    </location>
</feature>
<comment type="caution">
    <text evidence="11">The sequence shown here is derived from an EMBL/GenBank/DDBJ whole genome shotgun (WGS) entry which is preliminary data.</text>
</comment>
<feature type="transmembrane region" description="Helical" evidence="10">
    <location>
        <begin position="199"/>
        <end position="218"/>
    </location>
</feature>
<keyword evidence="8 10" id="KW-0472">Membrane</keyword>
<evidence type="ECO:0000313" key="12">
    <source>
        <dbReference type="Proteomes" id="UP001299546"/>
    </source>
</evidence>
<dbReference type="CDD" id="cd13143">
    <property type="entry name" value="MATE_MepA_like"/>
    <property type="match status" value="1"/>
</dbReference>
<keyword evidence="5" id="KW-1003">Cell membrane</keyword>
<evidence type="ECO:0000256" key="1">
    <source>
        <dbReference type="ARBA" id="ARBA00004651"/>
    </source>
</evidence>
<evidence type="ECO:0000256" key="10">
    <source>
        <dbReference type="SAM" id="Phobius"/>
    </source>
</evidence>
<accession>A0ABS8DK82</accession>
<keyword evidence="4" id="KW-0813">Transport</keyword>
<sequence length="455" mass="49200">MRISQMTAEQKAEYMTTAPVLGLVSQMAVPTIISMLVTSFYNMADTMFVGRINTQSTAAVGVVFSVMAMIQAIGFFFGHGSGNYISRKLGAQEFEDARKMAATGFFSAFATGILFGALGLLFLRPLSILLGSTGTILPYTMSYLRIILLGAPFMMSSLVINNQLRFQGSASLAMIGITVGAVLNIILDPLLIFVCHMGVAGAALATVISQVVSFFILLRLSMKGGNFRISWKNFTFSRYYFFNIFKGGVPSLCRQGLGSVATVCLNTAAGVYGGLYADAAIAAMGIVSRITMFANSAMVGFGQGFQPVCGTNYGAKKYERVREAFFFCVKVSFGALLVISLAGFIFARPLVHLFRNDVDVVRIGKLALQLQCAVFPLNAWIVMSNMMLQTIGKSLKASIIAAARQGLFFLPLIFFLPKVFGLLGVQMCQTISDICTFTIAIPISVSVLKEMKKKI</sequence>
<dbReference type="EMBL" id="JAJCIS010000015">
    <property type="protein sequence ID" value="MCB7388796.1"/>
    <property type="molecule type" value="Genomic_DNA"/>
</dbReference>
<feature type="transmembrane region" description="Helical" evidence="10">
    <location>
        <begin position="366"/>
        <end position="386"/>
    </location>
</feature>
<reference evidence="11 12" key="1">
    <citation type="submission" date="2021-10" db="EMBL/GenBank/DDBJ databases">
        <title>Collection of gut derived symbiotic bacterial strains cultured from healthy donors.</title>
        <authorList>
            <person name="Lin H."/>
            <person name="Littmann E."/>
            <person name="Kohout C."/>
            <person name="Pamer E.G."/>
        </authorList>
    </citation>
    <scope>NUCLEOTIDE SEQUENCE [LARGE SCALE GENOMIC DNA]</scope>
    <source>
        <strain evidence="11 12">DFI.1.165</strain>
    </source>
</reference>
<dbReference type="Pfam" id="PF01554">
    <property type="entry name" value="MatE"/>
    <property type="match status" value="2"/>
</dbReference>
<feature type="transmembrane region" description="Helical" evidence="10">
    <location>
        <begin position="431"/>
        <end position="448"/>
    </location>
</feature>
<evidence type="ECO:0000256" key="7">
    <source>
        <dbReference type="ARBA" id="ARBA00022989"/>
    </source>
</evidence>
<keyword evidence="7 10" id="KW-1133">Transmembrane helix</keyword>
<dbReference type="RefSeq" id="WP_199882864.1">
    <property type="nucleotide sequence ID" value="NZ_JAJCIQ010000015.1"/>
</dbReference>
<gene>
    <name evidence="11" type="ORF">LIZ65_16025</name>
</gene>
<evidence type="ECO:0000256" key="6">
    <source>
        <dbReference type="ARBA" id="ARBA00022692"/>
    </source>
</evidence>
<keyword evidence="6 10" id="KW-0812">Transmembrane</keyword>